<dbReference type="PANTHER" id="PTHR35848">
    <property type="entry name" value="OXALATE-BINDING PROTEIN"/>
    <property type="match status" value="1"/>
</dbReference>
<evidence type="ECO:0000256" key="1">
    <source>
        <dbReference type="ARBA" id="ARBA00022723"/>
    </source>
</evidence>
<keyword evidence="1" id="KW-0479">Metal-binding</keyword>
<evidence type="ECO:0000313" key="3">
    <source>
        <dbReference type="EMBL" id="XAO45358.1"/>
    </source>
</evidence>
<dbReference type="GO" id="GO:0046872">
    <property type="term" value="F:metal ion binding"/>
    <property type="evidence" value="ECO:0007669"/>
    <property type="project" value="UniProtKB-KW"/>
</dbReference>
<dbReference type="SUPFAM" id="SSF51182">
    <property type="entry name" value="RmlC-like cupins"/>
    <property type="match status" value="1"/>
</dbReference>
<dbReference type="InterPro" id="IPR014710">
    <property type="entry name" value="RmlC-like_jellyroll"/>
</dbReference>
<dbReference type="InterPro" id="IPR051610">
    <property type="entry name" value="GPI/OXD"/>
</dbReference>
<reference evidence="3 4" key="1">
    <citation type="submission" date="2023-05" db="EMBL/GenBank/DDBJ databases">
        <title>Glutamicibacter sp. B1, complete genome.</title>
        <authorList>
            <person name="Long Y.H."/>
            <person name="Fang T."/>
            <person name="Li X.Y."/>
        </authorList>
    </citation>
    <scope>NUCLEOTIDE SEQUENCE [LARGE SCALE GENOMIC DNA]</scope>
    <source>
        <strain evidence="3 4">B1</strain>
    </source>
</reference>
<dbReference type="InterPro" id="IPR013096">
    <property type="entry name" value="Cupin_2"/>
</dbReference>
<evidence type="ECO:0000259" key="2">
    <source>
        <dbReference type="Pfam" id="PF07883"/>
    </source>
</evidence>
<organism evidence="3 4">
    <name type="scientific">Glutamicibacter ectropisis</name>
    <dbReference type="NCBI Taxonomy" id="3046593"/>
    <lineage>
        <taxon>Bacteria</taxon>
        <taxon>Bacillati</taxon>
        <taxon>Actinomycetota</taxon>
        <taxon>Actinomycetes</taxon>
        <taxon>Micrococcales</taxon>
        <taxon>Micrococcaceae</taxon>
        <taxon>Glutamicibacter</taxon>
    </lineage>
</organism>
<dbReference type="InterPro" id="IPR011051">
    <property type="entry name" value="RmlC_Cupin_sf"/>
</dbReference>
<dbReference type="AlphaFoldDB" id="A0AAU6WBC4"/>
<evidence type="ECO:0000313" key="4">
    <source>
        <dbReference type="Proteomes" id="UP001486888"/>
    </source>
</evidence>
<keyword evidence="4" id="KW-1185">Reference proteome</keyword>
<name>A0AAU6WBC4_9MICC</name>
<protein>
    <submittedName>
        <fullName evidence="3">Cupin domain-containing protein</fullName>
    </submittedName>
</protein>
<dbReference type="KEGG" id="gey:QMQ05_13520"/>
<sequence length="140" mass="15624">MSMLPYEARDEFAFDYQMHDGSPLRVSHHFAGQTGMPVAIQTWVIEPGGFEGMHRHEAEGALQEFYQVIEGQARMRVGDHTYDLGPGDSVLADAGVDHDLRNIGDSELRVLTVWGPPGTADFSNFGSRQRAVQIRHEADR</sequence>
<gene>
    <name evidence="3" type="ORF">QMQ05_13520</name>
</gene>
<feature type="domain" description="Cupin type-2" evidence="2">
    <location>
        <begin position="43"/>
        <end position="114"/>
    </location>
</feature>
<dbReference type="Pfam" id="PF07883">
    <property type="entry name" value="Cupin_2"/>
    <property type="match status" value="1"/>
</dbReference>
<accession>A0AAU6WBC4</accession>
<dbReference type="RefSeq" id="WP_345470820.1">
    <property type="nucleotide sequence ID" value="NZ_CP125942.1"/>
</dbReference>
<dbReference type="Proteomes" id="UP001486888">
    <property type="component" value="Chromosome"/>
</dbReference>
<proteinExistence type="predicted"/>
<dbReference type="Gene3D" id="2.60.120.10">
    <property type="entry name" value="Jelly Rolls"/>
    <property type="match status" value="1"/>
</dbReference>
<dbReference type="EMBL" id="CP125942">
    <property type="protein sequence ID" value="XAO45358.1"/>
    <property type="molecule type" value="Genomic_DNA"/>
</dbReference>